<sequence>MTFSSLFPIHFFTDYDEILGTGELFLYCTPFFTCFIPRKMAYFALIFPILLINIFTSALKIFTCTLRERESGTKKFGPFFCSPNAAEKTSSRASKKPGTAERWPARKQVCTPFGTGMDVE</sequence>
<evidence type="ECO:0000313" key="2">
    <source>
        <dbReference type="EMBL" id="CAG6445382.1"/>
    </source>
</evidence>
<reference evidence="2" key="1">
    <citation type="submission" date="2021-05" db="EMBL/GenBank/DDBJ databases">
        <authorList>
            <person name="Alioto T."/>
            <person name="Alioto T."/>
            <person name="Gomez Garrido J."/>
        </authorList>
    </citation>
    <scope>NUCLEOTIDE SEQUENCE</scope>
</reference>
<keyword evidence="1" id="KW-1133">Transmembrane helix</keyword>
<accession>A0A8D7ZVV7</accession>
<proteinExistence type="predicted"/>
<dbReference type="AlphaFoldDB" id="A0A8D7ZVV7"/>
<organism evidence="2">
    <name type="scientific">Culex pipiens</name>
    <name type="common">House mosquito</name>
    <dbReference type="NCBI Taxonomy" id="7175"/>
    <lineage>
        <taxon>Eukaryota</taxon>
        <taxon>Metazoa</taxon>
        <taxon>Ecdysozoa</taxon>
        <taxon>Arthropoda</taxon>
        <taxon>Hexapoda</taxon>
        <taxon>Insecta</taxon>
        <taxon>Pterygota</taxon>
        <taxon>Neoptera</taxon>
        <taxon>Endopterygota</taxon>
        <taxon>Diptera</taxon>
        <taxon>Nematocera</taxon>
        <taxon>Culicoidea</taxon>
        <taxon>Culicidae</taxon>
        <taxon>Culicinae</taxon>
        <taxon>Culicini</taxon>
        <taxon>Culex</taxon>
        <taxon>Culex</taxon>
    </lineage>
</organism>
<name>A0A8D7ZVV7_CULPI</name>
<protein>
    <submittedName>
        <fullName evidence="2">(northern house mosquito) hypothetical protein</fullName>
    </submittedName>
</protein>
<keyword evidence="1" id="KW-0472">Membrane</keyword>
<keyword evidence="1" id="KW-0812">Transmembrane</keyword>
<evidence type="ECO:0000256" key="1">
    <source>
        <dbReference type="SAM" id="Phobius"/>
    </source>
</evidence>
<feature type="transmembrane region" description="Helical" evidence="1">
    <location>
        <begin position="40"/>
        <end position="62"/>
    </location>
</feature>
<dbReference type="EMBL" id="HBUE01004618">
    <property type="protein sequence ID" value="CAG6445382.1"/>
    <property type="molecule type" value="Transcribed_RNA"/>
</dbReference>